<dbReference type="KEGG" id="mcn:Mcup_0697"/>
<organism evidence="1 2">
    <name type="scientific">Metallosphaera cuprina (strain Ar-4)</name>
    <dbReference type="NCBI Taxonomy" id="1006006"/>
    <lineage>
        <taxon>Archaea</taxon>
        <taxon>Thermoproteota</taxon>
        <taxon>Thermoprotei</taxon>
        <taxon>Sulfolobales</taxon>
        <taxon>Sulfolobaceae</taxon>
        <taxon>Metallosphaera</taxon>
    </lineage>
</organism>
<keyword evidence="2" id="KW-1185">Reference proteome</keyword>
<dbReference type="STRING" id="1006006.Mcup_0697"/>
<dbReference type="AlphaFoldDB" id="F4G1I9"/>
<proteinExistence type="predicted"/>
<evidence type="ECO:0000313" key="1">
    <source>
        <dbReference type="EMBL" id="AEB94802.1"/>
    </source>
</evidence>
<name>F4G1I9_METCR</name>
<dbReference type="Proteomes" id="UP000007812">
    <property type="component" value="Chromosome"/>
</dbReference>
<dbReference type="HOGENOM" id="CLU_2662315_0_0_2"/>
<protein>
    <submittedName>
        <fullName evidence="1">Uncharacterized protein</fullName>
    </submittedName>
</protein>
<gene>
    <name evidence="1" type="ordered locus">Mcup_0697</name>
</gene>
<dbReference type="PATRIC" id="fig|1006006.8.peg.700"/>
<dbReference type="EMBL" id="CP002656">
    <property type="protein sequence ID" value="AEB94802.1"/>
    <property type="molecule type" value="Genomic_DNA"/>
</dbReference>
<sequence>MGFSQTEIEKDKMLDLSPEELQKRVRERMGMSLNNGHKQKVVPMKEVESMIEQGGNMSVPRYILDAVEQVEAGVP</sequence>
<accession>F4G1I9</accession>
<reference evidence="1 2" key="1">
    <citation type="journal article" date="2011" name="J. Bacteriol.">
        <title>Complete genome sequence of Metallosphaera cuprina, a metal sulfide-oxidizing archaeon from a hot spring.</title>
        <authorList>
            <person name="Liu L.J."/>
            <person name="You X.Y."/>
            <person name="Zheng H."/>
            <person name="Wang S."/>
            <person name="Jiang C.Y."/>
            <person name="Liu S.J."/>
        </authorList>
    </citation>
    <scope>NUCLEOTIDE SEQUENCE [LARGE SCALE GENOMIC DNA]</scope>
    <source>
        <strain evidence="1 2">Ar-4</strain>
    </source>
</reference>
<evidence type="ECO:0000313" key="2">
    <source>
        <dbReference type="Proteomes" id="UP000007812"/>
    </source>
</evidence>